<keyword evidence="4" id="KW-1185">Reference proteome</keyword>
<feature type="transmembrane region" description="Helical" evidence="2">
    <location>
        <begin position="259"/>
        <end position="280"/>
    </location>
</feature>
<dbReference type="Proteomes" id="UP000552954">
    <property type="component" value="Unassembled WGS sequence"/>
</dbReference>
<name>A0A849KB47_9BURK</name>
<reference evidence="3 4" key="2">
    <citation type="submission" date="2020-06" db="EMBL/GenBank/DDBJ databases">
        <title>Ramlibacter rhizophilus sp. nov., isolated from rhizosphere soil of national flower Mugunghwa from South Korea.</title>
        <authorList>
            <person name="Zheng-Fei Y."/>
            <person name="Huan T."/>
        </authorList>
    </citation>
    <scope>NUCLEOTIDE SEQUENCE [LARGE SCALE GENOMIC DNA]</scope>
    <source>
        <strain evidence="3 4">B156</strain>
    </source>
</reference>
<accession>A0A849KB47</accession>
<keyword evidence="2" id="KW-1133">Transmembrane helix</keyword>
<organism evidence="3 4">
    <name type="scientific">Ramlibacter montanisoli</name>
    <dbReference type="NCBI Taxonomy" id="2732512"/>
    <lineage>
        <taxon>Bacteria</taxon>
        <taxon>Pseudomonadati</taxon>
        <taxon>Pseudomonadota</taxon>
        <taxon>Betaproteobacteria</taxon>
        <taxon>Burkholderiales</taxon>
        <taxon>Comamonadaceae</taxon>
        <taxon>Ramlibacter</taxon>
    </lineage>
</organism>
<reference evidence="3 4" key="1">
    <citation type="submission" date="2020-05" db="EMBL/GenBank/DDBJ databases">
        <authorList>
            <person name="Khan S.A."/>
            <person name="Jeon C.O."/>
            <person name="Chun B.H."/>
        </authorList>
    </citation>
    <scope>NUCLEOTIDE SEQUENCE [LARGE SCALE GENOMIC DNA]</scope>
    <source>
        <strain evidence="3 4">B156</strain>
    </source>
</reference>
<dbReference type="PROSITE" id="PS51257">
    <property type="entry name" value="PROKAR_LIPOPROTEIN"/>
    <property type="match status" value="1"/>
</dbReference>
<keyword evidence="2" id="KW-0812">Transmembrane</keyword>
<feature type="transmembrane region" description="Helical" evidence="2">
    <location>
        <begin position="12"/>
        <end position="33"/>
    </location>
</feature>
<proteinExistence type="predicted"/>
<keyword evidence="2" id="KW-0472">Membrane</keyword>
<feature type="transmembrane region" description="Helical" evidence="2">
    <location>
        <begin position="231"/>
        <end position="253"/>
    </location>
</feature>
<feature type="transmembrane region" description="Helical" evidence="2">
    <location>
        <begin position="200"/>
        <end position="219"/>
    </location>
</feature>
<feature type="transmembrane region" description="Helical" evidence="2">
    <location>
        <begin position="45"/>
        <end position="65"/>
    </location>
</feature>
<gene>
    <name evidence="3" type="ORF">HK415_23680</name>
</gene>
<evidence type="ECO:0000256" key="2">
    <source>
        <dbReference type="SAM" id="Phobius"/>
    </source>
</evidence>
<dbReference type="RefSeq" id="WP_171563814.1">
    <property type="nucleotide sequence ID" value="NZ_JABFCS010000002.1"/>
</dbReference>
<evidence type="ECO:0000313" key="3">
    <source>
        <dbReference type="EMBL" id="NNU45518.1"/>
    </source>
</evidence>
<evidence type="ECO:0000256" key="1">
    <source>
        <dbReference type="SAM" id="MobiDB-lite"/>
    </source>
</evidence>
<feature type="region of interest" description="Disordered" evidence="1">
    <location>
        <begin position="109"/>
        <end position="137"/>
    </location>
</feature>
<evidence type="ECO:0000313" key="4">
    <source>
        <dbReference type="Proteomes" id="UP000552954"/>
    </source>
</evidence>
<protein>
    <submittedName>
        <fullName evidence="3">Uncharacterized protein</fullName>
    </submittedName>
</protein>
<sequence length="311" mass="32389">MPEDIPRKSRPVATGVLLLYVLFLAACAFVTLVAPPWTPSGLERLFGFVASLAAGLPWSLVLMGAVRRCAACDSFPGGSDLLTVVLSWLGALLNLVWLASVAGWTQAERESPGQRPARPPMPAPGRVARPQVAATPPAGPRLPMRVRCARAMASTAGSFDAVRQYRRVTVTAVVLTVLLGLPSFMGLLSAGQAGVAGTPAFWSVGVLAALAGSWCRLLSSNAQLQRSHLRFGTALAGTSCGSALAMLSVAAWLPQAPAWALFALGLAAGQGYLLVATMGSRGRRSPYARREGPVAVVNVGFRPLSALALPL</sequence>
<dbReference type="EMBL" id="JABFCS010000002">
    <property type="protein sequence ID" value="NNU45518.1"/>
    <property type="molecule type" value="Genomic_DNA"/>
</dbReference>
<dbReference type="AlphaFoldDB" id="A0A849KB47"/>
<comment type="caution">
    <text evidence="3">The sequence shown here is derived from an EMBL/GenBank/DDBJ whole genome shotgun (WGS) entry which is preliminary data.</text>
</comment>
<feature type="transmembrane region" description="Helical" evidence="2">
    <location>
        <begin position="168"/>
        <end position="188"/>
    </location>
</feature>